<organism evidence="8 9">
    <name type="scientific">Seriola lalandi dorsalis</name>
    <dbReference type="NCBI Taxonomy" id="1841481"/>
    <lineage>
        <taxon>Eukaryota</taxon>
        <taxon>Metazoa</taxon>
        <taxon>Chordata</taxon>
        <taxon>Craniata</taxon>
        <taxon>Vertebrata</taxon>
        <taxon>Euteleostomi</taxon>
        <taxon>Actinopterygii</taxon>
        <taxon>Neopterygii</taxon>
        <taxon>Teleostei</taxon>
        <taxon>Neoteleostei</taxon>
        <taxon>Acanthomorphata</taxon>
        <taxon>Carangaria</taxon>
        <taxon>Carangiformes</taxon>
        <taxon>Carangidae</taxon>
        <taxon>Seriola</taxon>
    </lineage>
</organism>
<reference evidence="8" key="1">
    <citation type="submission" date="2025-08" db="UniProtKB">
        <authorList>
            <consortium name="Ensembl"/>
        </authorList>
    </citation>
    <scope>IDENTIFICATION</scope>
</reference>
<evidence type="ECO:0000256" key="3">
    <source>
        <dbReference type="ARBA" id="ARBA00022833"/>
    </source>
</evidence>
<dbReference type="SUPFAM" id="SSF57850">
    <property type="entry name" value="RING/U-box"/>
    <property type="match status" value="1"/>
</dbReference>
<dbReference type="SUPFAM" id="SSF57845">
    <property type="entry name" value="B-box zinc-binding domain"/>
    <property type="match status" value="1"/>
</dbReference>
<dbReference type="Gene3D" id="3.30.160.60">
    <property type="entry name" value="Classic Zinc Finger"/>
    <property type="match status" value="1"/>
</dbReference>
<dbReference type="InterPro" id="IPR001841">
    <property type="entry name" value="Znf_RING"/>
</dbReference>
<dbReference type="Pfam" id="PF00643">
    <property type="entry name" value="zf-B_box"/>
    <property type="match status" value="1"/>
</dbReference>
<proteinExistence type="predicted"/>
<dbReference type="InterPro" id="IPR017907">
    <property type="entry name" value="Znf_RING_CS"/>
</dbReference>
<keyword evidence="5" id="KW-0175">Coiled coil</keyword>
<evidence type="ECO:0000313" key="8">
    <source>
        <dbReference type="Ensembl" id="ENSSLDP00000000272.1"/>
    </source>
</evidence>
<dbReference type="PROSITE" id="PS50089">
    <property type="entry name" value="ZF_RING_2"/>
    <property type="match status" value="1"/>
</dbReference>
<evidence type="ECO:0000256" key="1">
    <source>
        <dbReference type="ARBA" id="ARBA00022723"/>
    </source>
</evidence>
<keyword evidence="1" id="KW-0479">Metal-binding</keyword>
<dbReference type="AlphaFoldDB" id="A0A3B4WCR0"/>
<evidence type="ECO:0000259" key="7">
    <source>
        <dbReference type="PROSITE" id="PS50119"/>
    </source>
</evidence>
<dbReference type="SMART" id="SM00184">
    <property type="entry name" value="RING"/>
    <property type="match status" value="1"/>
</dbReference>
<feature type="coiled-coil region" evidence="5">
    <location>
        <begin position="149"/>
        <end position="187"/>
    </location>
</feature>
<keyword evidence="2 4" id="KW-0863">Zinc-finger</keyword>
<evidence type="ECO:0008006" key="10">
    <source>
        <dbReference type="Google" id="ProtNLM"/>
    </source>
</evidence>
<dbReference type="Gene3D" id="3.30.40.10">
    <property type="entry name" value="Zinc/RING finger domain, C3HC4 (zinc finger)"/>
    <property type="match status" value="1"/>
</dbReference>
<dbReference type="PANTHER" id="PTHR24103">
    <property type="entry name" value="E3 UBIQUITIN-PROTEIN LIGASE TRIM"/>
    <property type="match status" value="1"/>
</dbReference>
<dbReference type="SMART" id="SM00336">
    <property type="entry name" value="BBOX"/>
    <property type="match status" value="1"/>
</dbReference>
<dbReference type="Ensembl" id="ENSSLDT00000000310.1">
    <property type="protein sequence ID" value="ENSSLDP00000000272.1"/>
    <property type="gene ID" value="ENSSLDG00000000290.1"/>
</dbReference>
<dbReference type="InterPro" id="IPR050143">
    <property type="entry name" value="TRIM/RBCC"/>
</dbReference>
<evidence type="ECO:0000256" key="2">
    <source>
        <dbReference type="ARBA" id="ARBA00022771"/>
    </source>
</evidence>
<evidence type="ECO:0000256" key="4">
    <source>
        <dbReference type="PROSITE-ProRule" id="PRU00024"/>
    </source>
</evidence>
<dbReference type="GeneTree" id="ENSGT01030000234583"/>
<dbReference type="Proteomes" id="UP000261360">
    <property type="component" value="Unplaced"/>
</dbReference>
<sequence length="256" mass="29801">MASRPEEYLHCPVCHEIFQEPVLLSCSHSFCRACLSTWWTQNRIKYLLNLCEHFLREKTERPSAGSASVCSLHSEELRLFCLDHLQLVCVVCLHSETHRNHSFSPIDEAARDYKQILRELLKPLQEKMELFTDIKGNFDQAAKDVEVQAQDRERQIKDAILMLQNLLQKEERERMEALSKEKLLKTKMLKTESETLSKDTADLSDTIRATEETLRAEDVSFLQTYKTAAQTVQSFPLNNLQPMSEALIDLQFRHHH</sequence>
<keyword evidence="9" id="KW-1185">Reference proteome</keyword>
<protein>
    <recommendedName>
        <fullName evidence="10">B box-type domain-containing protein</fullName>
    </recommendedName>
</protein>
<evidence type="ECO:0000259" key="6">
    <source>
        <dbReference type="PROSITE" id="PS50089"/>
    </source>
</evidence>
<accession>A0A3B4WCR0</accession>
<feature type="domain" description="RING-type" evidence="6">
    <location>
        <begin position="11"/>
        <end position="51"/>
    </location>
</feature>
<dbReference type="PROSITE" id="PS00518">
    <property type="entry name" value="ZF_RING_1"/>
    <property type="match status" value="1"/>
</dbReference>
<dbReference type="Pfam" id="PF13445">
    <property type="entry name" value="zf-RING_UBOX"/>
    <property type="match status" value="1"/>
</dbReference>
<dbReference type="InterPro" id="IPR013083">
    <property type="entry name" value="Znf_RING/FYVE/PHD"/>
</dbReference>
<dbReference type="InterPro" id="IPR027370">
    <property type="entry name" value="Znf-RING_euk"/>
</dbReference>
<keyword evidence="3" id="KW-0862">Zinc</keyword>
<dbReference type="PROSITE" id="PS50119">
    <property type="entry name" value="ZF_BBOX"/>
    <property type="match status" value="1"/>
</dbReference>
<reference evidence="8" key="2">
    <citation type="submission" date="2025-09" db="UniProtKB">
        <authorList>
            <consortium name="Ensembl"/>
        </authorList>
    </citation>
    <scope>IDENTIFICATION</scope>
</reference>
<evidence type="ECO:0000313" key="9">
    <source>
        <dbReference type="Proteomes" id="UP000261360"/>
    </source>
</evidence>
<evidence type="ECO:0000256" key="5">
    <source>
        <dbReference type="SAM" id="Coils"/>
    </source>
</evidence>
<feature type="domain" description="B box-type" evidence="7">
    <location>
        <begin position="65"/>
        <end position="106"/>
    </location>
</feature>
<dbReference type="InterPro" id="IPR000315">
    <property type="entry name" value="Znf_B-box"/>
</dbReference>
<dbReference type="GO" id="GO:0008270">
    <property type="term" value="F:zinc ion binding"/>
    <property type="evidence" value="ECO:0007669"/>
    <property type="project" value="UniProtKB-KW"/>
</dbReference>
<name>A0A3B4WCR0_SERLL</name>